<reference evidence="4" key="1">
    <citation type="journal article" date="2019" name="Int. J. Syst. Evol. Microbiol.">
        <title>The Global Catalogue of Microorganisms (GCM) 10K type strain sequencing project: providing services to taxonomists for standard genome sequencing and annotation.</title>
        <authorList>
            <consortium name="The Broad Institute Genomics Platform"/>
            <consortium name="The Broad Institute Genome Sequencing Center for Infectious Disease"/>
            <person name="Wu L."/>
            <person name="Ma J."/>
        </authorList>
    </citation>
    <scope>NUCLEOTIDE SEQUENCE [LARGE SCALE GENOMIC DNA]</scope>
    <source>
        <strain evidence="4">JCM 19129</strain>
    </source>
</reference>
<gene>
    <name evidence="3" type="ORF">GCM10025790_10120</name>
</gene>
<dbReference type="Pfam" id="PF07811">
    <property type="entry name" value="TadE"/>
    <property type="match status" value="1"/>
</dbReference>
<keyword evidence="4" id="KW-1185">Reference proteome</keyword>
<keyword evidence="1" id="KW-0812">Transmembrane</keyword>
<dbReference type="Proteomes" id="UP001500368">
    <property type="component" value="Unassembled WGS sequence"/>
</dbReference>
<protein>
    <recommendedName>
        <fullName evidence="2">TadE-like domain-containing protein</fullName>
    </recommendedName>
</protein>
<comment type="caution">
    <text evidence="3">The sequence shown here is derived from an EMBL/GenBank/DDBJ whole genome shotgun (WGS) entry which is preliminary data.</text>
</comment>
<name>A0ABP9FUD5_9MICC</name>
<evidence type="ECO:0000313" key="4">
    <source>
        <dbReference type="Proteomes" id="UP001500368"/>
    </source>
</evidence>
<evidence type="ECO:0000256" key="1">
    <source>
        <dbReference type="SAM" id="Phobius"/>
    </source>
</evidence>
<organism evidence="3 4">
    <name type="scientific">Nesterenkonia rhizosphaerae</name>
    <dbReference type="NCBI Taxonomy" id="1348272"/>
    <lineage>
        <taxon>Bacteria</taxon>
        <taxon>Bacillati</taxon>
        <taxon>Actinomycetota</taxon>
        <taxon>Actinomycetes</taxon>
        <taxon>Micrococcales</taxon>
        <taxon>Micrococcaceae</taxon>
        <taxon>Nesterenkonia</taxon>
    </lineage>
</organism>
<dbReference type="InterPro" id="IPR012495">
    <property type="entry name" value="TadE-like_dom"/>
</dbReference>
<feature type="transmembrane region" description="Helical" evidence="1">
    <location>
        <begin position="20"/>
        <end position="40"/>
    </location>
</feature>
<dbReference type="EMBL" id="BAABLW010000005">
    <property type="protein sequence ID" value="GAA4916738.1"/>
    <property type="molecule type" value="Genomic_DNA"/>
</dbReference>
<dbReference type="RefSeq" id="WP_044496245.1">
    <property type="nucleotide sequence ID" value="NZ_BAABLW010000005.1"/>
</dbReference>
<proteinExistence type="predicted"/>
<sequence length="126" mass="13459">MIPELKQGRKRRGERGAMTIEFVGTIFIVLMMLMIAWQAFLGMHALTQANSAARDAARAVTLGDDGRTAGKQALSRSLQSGSEVTCSQIAGGVTCRAQVKIPSILGDRFSSMPSITRSATMPRSGD</sequence>
<feature type="domain" description="TadE-like" evidence="2">
    <location>
        <begin position="16"/>
        <end position="58"/>
    </location>
</feature>
<evidence type="ECO:0000259" key="2">
    <source>
        <dbReference type="Pfam" id="PF07811"/>
    </source>
</evidence>
<evidence type="ECO:0000313" key="3">
    <source>
        <dbReference type="EMBL" id="GAA4916738.1"/>
    </source>
</evidence>
<keyword evidence="1" id="KW-1133">Transmembrane helix</keyword>
<keyword evidence="1" id="KW-0472">Membrane</keyword>
<accession>A0ABP9FUD5</accession>